<evidence type="ECO:0000313" key="13">
    <source>
        <dbReference type="RefSeq" id="XP_020090043.1"/>
    </source>
</evidence>
<keyword evidence="12" id="KW-1185">Reference proteome</keyword>
<feature type="compositionally biased region" description="Basic and acidic residues" evidence="10">
    <location>
        <begin position="390"/>
        <end position="420"/>
    </location>
</feature>
<dbReference type="FunFam" id="1.10.510.10:FF:000624">
    <property type="entry name" value="Mitogen-activated protein kinase"/>
    <property type="match status" value="1"/>
</dbReference>
<evidence type="ECO:0000256" key="4">
    <source>
        <dbReference type="ARBA" id="ARBA00022679"/>
    </source>
</evidence>
<comment type="similarity">
    <text evidence="1">Belongs to the protein kinase superfamily. CMGC Ser/Thr protein kinase family. CDC2/CDKX subfamily.</text>
</comment>
<name>A0A6P5F9B1_ANACO</name>
<feature type="region of interest" description="Disordered" evidence="10">
    <location>
        <begin position="1"/>
        <end position="109"/>
    </location>
</feature>
<protein>
    <recommendedName>
        <fullName evidence="2">[RNA-polymerase]-subunit kinase</fullName>
        <ecNumber evidence="2">2.7.11.23</ecNumber>
    </recommendedName>
</protein>
<dbReference type="OrthoDB" id="1732493at2759"/>
<dbReference type="EC" id="2.7.11.23" evidence="2"/>
<evidence type="ECO:0000256" key="9">
    <source>
        <dbReference type="PROSITE-ProRule" id="PRU10141"/>
    </source>
</evidence>
<reference evidence="12" key="1">
    <citation type="journal article" date="2015" name="Nat. Genet.">
        <title>The pineapple genome and the evolution of CAM photosynthesis.</title>
        <authorList>
            <person name="Ming R."/>
            <person name="VanBuren R."/>
            <person name="Wai C.M."/>
            <person name="Tang H."/>
            <person name="Schatz M.C."/>
            <person name="Bowers J.E."/>
            <person name="Lyons E."/>
            <person name="Wang M.L."/>
            <person name="Chen J."/>
            <person name="Biggers E."/>
            <person name="Zhang J."/>
            <person name="Huang L."/>
            <person name="Zhang L."/>
            <person name="Miao W."/>
            <person name="Zhang J."/>
            <person name="Ye Z."/>
            <person name="Miao C."/>
            <person name="Lin Z."/>
            <person name="Wang H."/>
            <person name="Zhou H."/>
            <person name="Yim W.C."/>
            <person name="Priest H.D."/>
            <person name="Zheng C."/>
            <person name="Woodhouse M."/>
            <person name="Edger P.P."/>
            <person name="Guyot R."/>
            <person name="Guo H.B."/>
            <person name="Guo H."/>
            <person name="Zheng G."/>
            <person name="Singh R."/>
            <person name="Sharma A."/>
            <person name="Min X."/>
            <person name="Zheng Y."/>
            <person name="Lee H."/>
            <person name="Gurtowski J."/>
            <person name="Sedlazeck F.J."/>
            <person name="Harkess A."/>
            <person name="McKain M.R."/>
            <person name="Liao Z."/>
            <person name="Fang J."/>
            <person name="Liu J."/>
            <person name="Zhang X."/>
            <person name="Zhang Q."/>
            <person name="Hu W."/>
            <person name="Qin Y."/>
            <person name="Wang K."/>
            <person name="Chen L.Y."/>
            <person name="Shirley N."/>
            <person name="Lin Y.R."/>
            <person name="Liu L.Y."/>
            <person name="Hernandez A.G."/>
            <person name="Wright C.L."/>
            <person name="Bulone V."/>
            <person name="Tuskan G.A."/>
            <person name="Heath K."/>
            <person name="Zee F."/>
            <person name="Moore P.H."/>
            <person name="Sunkar R."/>
            <person name="Leebens-Mack J.H."/>
            <person name="Mockler T."/>
            <person name="Bennetzen J.L."/>
            <person name="Freeling M."/>
            <person name="Sankoff D."/>
            <person name="Paterson A.H."/>
            <person name="Zhu X."/>
            <person name="Yang X."/>
            <person name="Smith J.A."/>
            <person name="Cushman J.C."/>
            <person name="Paull R.E."/>
            <person name="Yu Q."/>
        </authorList>
    </citation>
    <scope>NUCLEOTIDE SEQUENCE [LARGE SCALE GENOMIC DNA]</scope>
    <source>
        <strain evidence="12">cv. F153</strain>
    </source>
</reference>
<dbReference type="SUPFAM" id="SSF56112">
    <property type="entry name" value="Protein kinase-like (PK-like)"/>
    <property type="match status" value="1"/>
</dbReference>
<dbReference type="SMART" id="SM00220">
    <property type="entry name" value="S_TKc"/>
    <property type="match status" value="1"/>
</dbReference>
<dbReference type="PROSITE" id="PS00107">
    <property type="entry name" value="PROTEIN_KINASE_ATP"/>
    <property type="match status" value="1"/>
</dbReference>
<feature type="compositionally biased region" description="Basic and acidic residues" evidence="10">
    <location>
        <begin position="46"/>
        <end position="55"/>
    </location>
</feature>
<dbReference type="Pfam" id="PF00069">
    <property type="entry name" value="Pkinase"/>
    <property type="match status" value="1"/>
</dbReference>
<dbReference type="PANTHER" id="PTHR24056">
    <property type="entry name" value="CELL DIVISION PROTEIN KINASE"/>
    <property type="match status" value="1"/>
</dbReference>
<dbReference type="GO" id="GO:0032968">
    <property type="term" value="P:positive regulation of transcription elongation by RNA polymerase II"/>
    <property type="evidence" value="ECO:0007669"/>
    <property type="project" value="TreeGrafter"/>
</dbReference>
<dbReference type="AlphaFoldDB" id="A0A6P5F9B1"/>
<evidence type="ECO:0000256" key="7">
    <source>
        <dbReference type="ARBA" id="ARBA00022840"/>
    </source>
</evidence>
<dbReference type="GeneID" id="109711428"/>
<evidence type="ECO:0000256" key="1">
    <source>
        <dbReference type="ARBA" id="ARBA00006485"/>
    </source>
</evidence>
<accession>A0A6P5F9B1</accession>
<dbReference type="InterPro" id="IPR050108">
    <property type="entry name" value="CDK"/>
</dbReference>
<dbReference type="Proteomes" id="UP000515123">
    <property type="component" value="Linkage group 6"/>
</dbReference>
<organism evidence="12 13">
    <name type="scientific">Ananas comosus</name>
    <name type="common">Pineapple</name>
    <name type="synonym">Ananas ananas</name>
    <dbReference type="NCBI Taxonomy" id="4615"/>
    <lineage>
        <taxon>Eukaryota</taxon>
        <taxon>Viridiplantae</taxon>
        <taxon>Streptophyta</taxon>
        <taxon>Embryophyta</taxon>
        <taxon>Tracheophyta</taxon>
        <taxon>Spermatophyta</taxon>
        <taxon>Magnoliopsida</taxon>
        <taxon>Liliopsida</taxon>
        <taxon>Poales</taxon>
        <taxon>Bromeliaceae</taxon>
        <taxon>Bromelioideae</taxon>
        <taxon>Ananas</taxon>
    </lineage>
</organism>
<dbReference type="GO" id="GO:0000307">
    <property type="term" value="C:cyclin-dependent protein kinase holoenzyme complex"/>
    <property type="evidence" value="ECO:0007669"/>
    <property type="project" value="TreeGrafter"/>
</dbReference>
<comment type="catalytic activity">
    <reaction evidence="8">
        <text>[DNA-directed RNA polymerase] + ATP = phospho-[DNA-directed RNA polymerase] + ADP + H(+)</text>
        <dbReference type="Rhea" id="RHEA:10216"/>
        <dbReference type="Rhea" id="RHEA-COMP:11321"/>
        <dbReference type="Rhea" id="RHEA-COMP:11322"/>
        <dbReference type="ChEBI" id="CHEBI:15378"/>
        <dbReference type="ChEBI" id="CHEBI:30616"/>
        <dbReference type="ChEBI" id="CHEBI:43176"/>
        <dbReference type="ChEBI" id="CHEBI:68546"/>
        <dbReference type="ChEBI" id="CHEBI:456216"/>
        <dbReference type="EC" id="2.7.11.23"/>
    </reaction>
</comment>
<feature type="compositionally biased region" description="Basic residues" evidence="10">
    <location>
        <begin position="379"/>
        <end position="389"/>
    </location>
</feature>
<evidence type="ECO:0000256" key="5">
    <source>
        <dbReference type="ARBA" id="ARBA00022741"/>
    </source>
</evidence>
<keyword evidence="3" id="KW-0723">Serine/threonine-protein kinase</keyword>
<evidence type="ECO:0000256" key="2">
    <source>
        <dbReference type="ARBA" id="ARBA00012409"/>
    </source>
</evidence>
<evidence type="ECO:0000313" key="12">
    <source>
        <dbReference type="Proteomes" id="UP000515123"/>
    </source>
</evidence>
<dbReference type="Gene3D" id="3.30.200.20">
    <property type="entry name" value="Phosphorylase Kinase, domain 1"/>
    <property type="match status" value="1"/>
</dbReference>
<feature type="domain" description="Protein kinase" evidence="11">
    <location>
        <begin position="139"/>
        <end position="404"/>
    </location>
</feature>
<keyword evidence="7 9" id="KW-0067">ATP-binding</keyword>
<feature type="binding site" evidence="9">
    <location>
        <position position="168"/>
    </location>
    <ligand>
        <name>ATP</name>
        <dbReference type="ChEBI" id="CHEBI:30616"/>
    </ligand>
</feature>
<dbReference type="PROSITE" id="PS50011">
    <property type="entry name" value="PROTEIN_KINASE_DOM"/>
    <property type="match status" value="1"/>
</dbReference>
<reference evidence="13" key="2">
    <citation type="submission" date="2025-08" db="UniProtKB">
        <authorList>
            <consortium name="RefSeq"/>
        </authorList>
    </citation>
    <scope>IDENTIFICATION</scope>
    <source>
        <tissue evidence="13">Leaf</tissue>
    </source>
</reference>
<dbReference type="InterPro" id="IPR011009">
    <property type="entry name" value="Kinase-like_dom_sf"/>
</dbReference>
<dbReference type="GO" id="GO:0005524">
    <property type="term" value="F:ATP binding"/>
    <property type="evidence" value="ECO:0007669"/>
    <property type="project" value="UniProtKB-UniRule"/>
</dbReference>
<keyword evidence="6 13" id="KW-0418">Kinase</keyword>
<feature type="compositionally biased region" description="Basic and acidic residues" evidence="10">
    <location>
        <begin position="65"/>
        <end position="85"/>
    </location>
</feature>
<feature type="region of interest" description="Disordered" evidence="10">
    <location>
        <begin position="372"/>
        <end position="420"/>
    </location>
</feature>
<proteinExistence type="inferred from homology"/>
<sequence length="529" mass="58843">MGCAQSKPPTSHSPPSGGVDRLKLDGRYLPAAAAGGAKRPQPPRGPAERRERVRVADAAAGGGGGRRERERERVGRDDGAAEKTKAKTKTKTTTMAMATPPSRGGGEAEEMVDGWPRWLLENIPREVLSGLVPRSADSYDKIDKVGQGTYSNVYKAIDRDTGKIVALKKVRFDTSESESVRFMAREIMILQRLDHPNVIKLEGLATSRMHYSLYLVFDFMQTDLARVISCSDQRLTEPQVKCYMQQLLSGLRHCHQRGILHRDIKGSNLLIDKYGMLKIADFGLANYFNPNKKRPLTSRVVTLWYRAPELLLGTTDYGVGIDLWSAGCLLAEMFAGRPIMPGRNEFFSTNPLACDLSGLPVIYKEDKDDYTHLRDGQKRKSSKLKQRSYKQREDAKKIEADMARRKADSGSSKEEEKPTDVRVQIQEIGSSVASTSSSITKPKKYAVVPGESLYPGSYLPQEVTQRSDAHPSASKNIKNFPPHAAIEEVPGGPKGRDVMHRYGLDRSISMSEFHRMDGKDLSKLYVLVD</sequence>
<evidence type="ECO:0000256" key="3">
    <source>
        <dbReference type="ARBA" id="ARBA00022527"/>
    </source>
</evidence>
<gene>
    <name evidence="13" type="primary">LOC109711428</name>
</gene>
<dbReference type="PROSITE" id="PS00108">
    <property type="entry name" value="PROTEIN_KINASE_ST"/>
    <property type="match status" value="1"/>
</dbReference>
<dbReference type="RefSeq" id="XP_020090043.1">
    <property type="nucleotide sequence ID" value="XM_020234454.1"/>
</dbReference>
<dbReference type="GO" id="GO:0008353">
    <property type="term" value="F:RNA polymerase II CTD heptapeptide repeat kinase activity"/>
    <property type="evidence" value="ECO:0007669"/>
    <property type="project" value="UniProtKB-EC"/>
</dbReference>
<dbReference type="InterPro" id="IPR000719">
    <property type="entry name" value="Prot_kinase_dom"/>
</dbReference>
<dbReference type="PANTHER" id="PTHR24056:SF221">
    <property type="entry name" value="OS02G0304500 PROTEIN"/>
    <property type="match status" value="1"/>
</dbReference>
<dbReference type="Gene3D" id="1.10.510.10">
    <property type="entry name" value="Transferase(Phosphotransferase) domain 1"/>
    <property type="match status" value="1"/>
</dbReference>
<dbReference type="FunFam" id="3.30.200.20:FF:000021">
    <property type="entry name" value="probable serine/threonine-protein kinase At1g54610"/>
    <property type="match status" value="1"/>
</dbReference>
<dbReference type="GO" id="GO:0005634">
    <property type="term" value="C:nucleus"/>
    <property type="evidence" value="ECO:0007669"/>
    <property type="project" value="TreeGrafter"/>
</dbReference>
<keyword evidence="5 9" id="KW-0547">Nucleotide-binding</keyword>
<dbReference type="InterPro" id="IPR008271">
    <property type="entry name" value="Ser/Thr_kinase_AS"/>
</dbReference>
<evidence type="ECO:0000256" key="10">
    <source>
        <dbReference type="SAM" id="MobiDB-lite"/>
    </source>
</evidence>
<dbReference type="InterPro" id="IPR017441">
    <property type="entry name" value="Protein_kinase_ATP_BS"/>
</dbReference>
<evidence type="ECO:0000256" key="6">
    <source>
        <dbReference type="ARBA" id="ARBA00022777"/>
    </source>
</evidence>
<evidence type="ECO:0000259" key="11">
    <source>
        <dbReference type="PROSITE" id="PS50011"/>
    </source>
</evidence>
<keyword evidence="4" id="KW-0808">Transferase</keyword>
<evidence type="ECO:0000256" key="8">
    <source>
        <dbReference type="ARBA" id="ARBA00049280"/>
    </source>
</evidence>